<protein>
    <submittedName>
        <fullName evidence="7">O-acetylhomoserine aminocarboxypropyltransferase</fullName>
        <ecNumber evidence="7">2.5.1.49</ecNumber>
    </submittedName>
</protein>
<keyword evidence="8" id="KW-1185">Reference proteome</keyword>
<dbReference type="NCBIfam" id="TIGR01326">
    <property type="entry name" value="OAH_OAS_sulfhy"/>
    <property type="match status" value="1"/>
</dbReference>
<dbReference type="PANTHER" id="PTHR43797">
    <property type="entry name" value="HOMOCYSTEINE/CYSTEINE SYNTHASE"/>
    <property type="match status" value="1"/>
</dbReference>
<feature type="modified residue" description="N6-(pyridoxal phosphate)lysine" evidence="5">
    <location>
        <position position="209"/>
    </location>
</feature>
<dbReference type="GO" id="GO:0006535">
    <property type="term" value="P:cysteine biosynthetic process from serine"/>
    <property type="evidence" value="ECO:0007669"/>
    <property type="project" value="TreeGrafter"/>
</dbReference>
<dbReference type="CDD" id="cd00614">
    <property type="entry name" value="CGS_like"/>
    <property type="match status" value="1"/>
</dbReference>
<dbReference type="AlphaFoldDB" id="A0A2D0NJ50"/>
<organism evidence="7 8">
    <name type="scientific">Flavilitoribacter nigricans (strain ATCC 23147 / DSM 23189 / NBRC 102662 / NCIMB 1420 / SS-2)</name>
    <name type="common">Lewinella nigricans</name>
    <dbReference type="NCBI Taxonomy" id="1122177"/>
    <lineage>
        <taxon>Bacteria</taxon>
        <taxon>Pseudomonadati</taxon>
        <taxon>Bacteroidota</taxon>
        <taxon>Saprospiria</taxon>
        <taxon>Saprospirales</taxon>
        <taxon>Lewinellaceae</taxon>
        <taxon>Flavilitoribacter</taxon>
    </lineage>
</organism>
<dbReference type="EC" id="2.5.1.49" evidence="7"/>
<comment type="similarity">
    <text evidence="2 6">Belongs to the trans-sulfuration enzymes family.</text>
</comment>
<gene>
    <name evidence="7" type="ORF">CRP01_00300</name>
</gene>
<dbReference type="SUPFAM" id="SSF53383">
    <property type="entry name" value="PLP-dependent transferases"/>
    <property type="match status" value="1"/>
</dbReference>
<evidence type="ECO:0000256" key="2">
    <source>
        <dbReference type="ARBA" id="ARBA00009077"/>
    </source>
</evidence>
<sequence>MSELKFETLQLHAGQEEVESTTRSRAVPIYQTTSYTFKDSEHGANLFALKEFGNIYTRIMNPTSDVFEKRVAALEGGAAALATGSGQAAQFIALNNILQAGDNFVSSSNLYGGTYNQFKVAFKRLGIEARFASGDDPDSIESKIDENTKAIYAETIGNPSFSVPDFEAIAAIAKKHDLPLVVDNTFGGCGYLFRPLDHGANIVVQSATKWIGGHGTSIGGVIVDGGNYNWGNGKYPQFTEPSEGYHGMVFWDIFGTDGPFGNIAFIIRARVEGLRDFGPALSPFNSFLLLQGLETLSLRLDRTVDNALTLAKWLEKHPQVESVNYPGLESSPNHKRAKKYLKRGFGGVLSFVLKGEKENATKLVNNLELVSHLANVGDAKTLIIQPSATTHQQLSESEQLAAGVSPTQLRVSVGLEHIDDIKGDFEQAFAKVFSGEAALA</sequence>
<dbReference type="OrthoDB" id="634606at2"/>
<dbReference type="Proteomes" id="UP000223913">
    <property type="component" value="Unassembled WGS sequence"/>
</dbReference>
<dbReference type="InterPro" id="IPR015424">
    <property type="entry name" value="PyrdxlP-dep_Trfase"/>
</dbReference>
<evidence type="ECO:0000313" key="7">
    <source>
        <dbReference type="EMBL" id="PHN08386.1"/>
    </source>
</evidence>
<dbReference type="Gene3D" id="3.40.640.10">
    <property type="entry name" value="Type I PLP-dependent aspartate aminotransferase-like (Major domain)"/>
    <property type="match status" value="1"/>
</dbReference>
<dbReference type="RefSeq" id="WP_099147978.1">
    <property type="nucleotide sequence ID" value="NZ_PDUD01000001.1"/>
</dbReference>
<comment type="cofactor">
    <cofactor evidence="1 6">
        <name>pyridoxal 5'-phosphate</name>
        <dbReference type="ChEBI" id="CHEBI:597326"/>
    </cofactor>
</comment>
<keyword evidence="4 5" id="KW-0663">Pyridoxal phosphate</keyword>
<dbReference type="GO" id="GO:0019346">
    <property type="term" value="P:transsulfuration"/>
    <property type="evidence" value="ECO:0007669"/>
    <property type="project" value="InterPro"/>
</dbReference>
<dbReference type="PANTHER" id="PTHR43797:SF2">
    <property type="entry name" value="HOMOCYSTEINE_CYSTEINE SYNTHASE"/>
    <property type="match status" value="1"/>
</dbReference>
<dbReference type="Pfam" id="PF01053">
    <property type="entry name" value="Cys_Met_Meta_PP"/>
    <property type="match status" value="1"/>
</dbReference>
<evidence type="ECO:0000256" key="6">
    <source>
        <dbReference type="RuleBase" id="RU362118"/>
    </source>
</evidence>
<name>A0A2D0NJ50_FLAN2</name>
<comment type="caution">
    <text evidence="7">The sequence shown here is derived from an EMBL/GenBank/DDBJ whole genome shotgun (WGS) entry which is preliminary data.</text>
</comment>
<dbReference type="EMBL" id="PDUD01000001">
    <property type="protein sequence ID" value="PHN08386.1"/>
    <property type="molecule type" value="Genomic_DNA"/>
</dbReference>
<evidence type="ECO:0000256" key="3">
    <source>
        <dbReference type="ARBA" id="ARBA00022679"/>
    </source>
</evidence>
<keyword evidence="3 7" id="KW-0808">Transferase</keyword>
<accession>A0A2D0NJ50</accession>
<dbReference type="GO" id="GO:0004124">
    <property type="term" value="F:cysteine synthase activity"/>
    <property type="evidence" value="ECO:0007669"/>
    <property type="project" value="TreeGrafter"/>
</dbReference>
<dbReference type="Gene3D" id="3.90.1150.10">
    <property type="entry name" value="Aspartate Aminotransferase, domain 1"/>
    <property type="match status" value="1"/>
</dbReference>
<dbReference type="InterPro" id="IPR000277">
    <property type="entry name" value="Cys/Met-Metab_PyrdxlP-dep_enz"/>
</dbReference>
<evidence type="ECO:0000313" key="8">
    <source>
        <dbReference type="Proteomes" id="UP000223913"/>
    </source>
</evidence>
<evidence type="ECO:0000256" key="1">
    <source>
        <dbReference type="ARBA" id="ARBA00001933"/>
    </source>
</evidence>
<dbReference type="FunFam" id="3.40.640.10:FF:000035">
    <property type="entry name" value="O-succinylhomoserine sulfhydrylase"/>
    <property type="match status" value="1"/>
</dbReference>
<dbReference type="InterPro" id="IPR006235">
    <property type="entry name" value="OAc-hSer/O-AcSer_sulfhydrylase"/>
</dbReference>
<dbReference type="GO" id="GO:0005737">
    <property type="term" value="C:cytoplasm"/>
    <property type="evidence" value="ECO:0007669"/>
    <property type="project" value="TreeGrafter"/>
</dbReference>
<dbReference type="InterPro" id="IPR015422">
    <property type="entry name" value="PyrdxlP-dep_Trfase_small"/>
</dbReference>
<proteinExistence type="inferred from homology"/>
<dbReference type="InterPro" id="IPR015421">
    <property type="entry name" value="PyrdxlP-dep_Trfase_major"/>
</dbReference>
<dbReference type="GO" id="GO:0030170">
    <property type="term" value="F:pyridoxal phosphate binding"/>
    <property type="evidence" value="ECO:0007669"/>
    <property type="project" value="InterPro"/>
</dbReference>
<dbReference type="GO" id="GO:0071269">
    <property type="term" value="P:L-homocysteine biosynthetic process"/>
    <property type="evidence" value="ECO:0007669"/>
    <property type="project" value="TreeGrafter"/>
</dbReference>
<evidence type="ECO:0000256" key="5">
    <source>
        <dbReference type="PIRSR" id="PIRSR001434-2"/>
    </source>
</evidence>
<evidence type="ECO:0000256" key="4">
    <source>
        <dbReference type="ARBA" id="ARBA00022898"/>
    </source>
</evidence>
<reference evidence="7 8" key="1">
    <citation type="submission" date="2017-10" db="EMBL/GenBank/DDBJ databases">
        <title>The draft genome sequence of Lewinella nigricans NBRC 102662.</title>
        <authorList>
            <person name="Wang K."/>
        </authorList>
    </citation>
    <scope>NUCLEOTIDE SEQUENCE [LARGE SCALE GENOMIC DNA]</scope>
    <source>
        <strain evidence="7 8">NBRC 102662</strain>
    </source>
</reference>
<dbReference type="PIRSF" id="PIRSF001434">
    <property type="entry name" value="CGS"/>
    <property type="match status" value="1"/>
</dbReference>
<dbReference type="GO" id="GO:0003961">
    <property type="term" value="F:O-acetylhomoserine aminocarboxypropyltransferase activity"/>
    <property type="evidence" value="ECO:0007669"/>
    <property type="project" value="UniProtKB-EC"/>
</dbReference>